<feature type="compositionally biased region" description="Polar residues" evidence="1">
    <location>
        <begin position="1271"/>
        <end position="1285"/>
    </location>
</feature>
<feature type="region of interest" description="Disordered" evidence="1">
    <location>
        <begin position="1263"/>
        <end position="1285"/>
    </location>
</feature>
<gene>
    <name evidence="6" type="primary">traI</name>
    <name evidence="6" type="ORF">FM037_03160</name>
</gene>
<dbReference type="InterPro" id="IPR006171">
    <property type="entry name" value="TOPRIM_dom"/>
</dbReference>
<sequence>MLSISPIAASAGGAASYYLSEEKNLDLPDASLEKESSTKEGEGNYYLKEQSAEPNTQWFGKLAEQEGMLGKPVDEQQLTQVLAGELNGETVAVKRENHRNGFDFTFSAPKSVSLLALVGGDKRLMTAHDEAVKFALTHIEQDAAQAKQTDPGTNKLSFENTGNLLFAMVRHKTSREEDPQLHTHSLTANMTRDESGRLRALASSFKQQGGIINGTGERVYNHQKYYTSLYQSTLARAVEGMGYQTRSIGNNLFEIEGVPQSLLDTFSTRSQQIKEQTEAMGLDSQAAKDVAAKDTRKSKVYTDESTLFEQWKSKVNDSGVNLTSFVADSMERDTTPKDTTLKPAAIEAVSRAVAHASNTQNRLNYAKLVESATLDFTRGDKLDALDIKLALDKQIEQGSLIPLDKDSATFTTKAQIDAETNLLERIKGKTAHMRKVVDKQSLQHKGLNLDNQKKVTELFASTKHINLVNVFGSSEQLATALLNVGEASGQRIKIVTPDVKSQQQSKAAVFRDGTTVVKWIKNQFKPEHTHTLSDFLKEGEHANLSNRDIVVVEKANKLGIDELSALINKAKSGNSKVILLNHANAKQGMKAGNAIEILKKGNVSVSNWVTTKHADTDLRLHERSDSERVIAIAQAYAKIDNKETTQVVASTHKDVKQLNSAIRAQLQTTGELSRLGLNIPTLNPVFLSNEQREVVGQYTKGMVLTQWSKIDGRNQKQTFTISQVNRTDNTLSVINETGKSSTLTPCTRAFKAANFAITKPDTLHIAKGDSLRMAVNHHDSGLQKQFFTVTALSRDNATLKDEAGKLHTIKTQMLNHAPLNHGYATTPGNSNPKATHHLINIKAYSASKEWLHDTLTQAVKQIDVFTDNAQKFDERVEKSEIKPSSINRVMQAAQSPEKFVNSQTYALLTQDVSAALSTINEQHRNKGLVHDAVNFAINHISEKEAAFSQKALITTAIQYAFEERSSSITKEEIESKLEQMTQKNSHPQSAMAKNTPQLLSAEYHDGTRWTTQAAIDTETRILDRFTAGKDQLQPLINIERATHSLSQNTRLTDDQKEATLLITTTPDRFVAIQGLAGTGKSTMLETGIELVKHSEKLISEPKENGATAKQTQFIGLAPTHAAVNELKDKNVQSQTVQSLLSHFLSQDTKPDQYANTVFLLDESSMTSNAQMDKFTHLIETTGARAVFLGDKSQLTSQEAGKPFELAMCKSVIDTVTMKDIVRQQNSTLLGAVHNIVDRQGESAIDKIQQQLPFTDYQISTPEQSLKDISDQKQNGQQTETKQEAANKQQIITNNHNQTQNLISTFKAITQDSKKNQQLAAEALPATVALEYLSRTPKARENTLIIAYTNKERDDISHEIRQGLQEQGTLSKDEVTVQRLRGVHASKQELATMLPYQQGLILTTSKDNYFEITNVDKRHNMLTMTNMHTGEVKQFFPKNHGHKFTNLWAKTDQPLAQGDTIMLRKNDIAREMEGNKTYSISSIDDKKMTLTASDHHTLTLSTTQMKDAHWDYAYTRTADMAQGATYENVITAIKGTAKLTNVRRAYIDITRASKHVKIITDNPQRMMLSWVNNDPNKVSAIETRDKHDPEHTPMFNDKPLPQDNPKYQDVNGNLDLKLLAADLNTKLPAYSESLATHLLGEPDHKKSDKDSLAFNDGNLKLTTTGQYRGYFKDWKTGDKGSLINLIMVTEKCSFKAALITADKMMNDPEQYNLNENPDHEQLKNTIPIKQSQFEARAKQVFNEAKPLTNTTAQTYLKQQGIDINQHDNLRYHQAVFSSETRQTYPALIANITNDKHETKAIEITYLDKDTGNKADLKIDKRIIGSKSGNSTIINKGNNTDYSIVVVGIESALSINTNNKNNADIIALNNNNDVKSFKPTELRDNVIVVLDTNNTKETGKLAEDITTKLENSGKHVTIIEPNIIMDGLDKTETTKQMVNEAVDNITTKARYLSSAIKSLSNDFINNSNNREQAINKSEVNHHLNKSEDRHQQIAIDSQRGSTKEIAADKELPEFNIGEKTM</sequence>
<proteinExistence type="predicted"/>
<dbReference type="NCBIfam" id="TIGR02760">
    <property type="entry name" value="TraI_TIGR"/>
    <property type="match status" value="1"/>
</dbReference>
<feature type="domain" description="TrwC relaxase" evidence="2">
    <location>
        <begin position="11"/>
        <end position="316"/>
    </location>
</feature>
<dbReference type="SUPFAM" id="SSF55464">
    <property type="entry name" value="Origin of replication-binding domain, RBD-like"/>
    <property type="match status" value="1"/>
</dbReference>
<accession>A0ABX5WUE4</accession>
<evidence type="ECO:0000259" key="3">
    <source>
        <dbReference type="Pfam" id="PF13362"/>
    </source>
</evidence>
<evidence type="ECO:0000259" key="5">
    <source>
        <dbReference type="Pfam" id="PF23639"/>
    </source>
</evidence>
<dbReference type="InterPro" id="IPR014059">
    <property type="entry name" value="TraI/TrwC_relax"/>
</dbReference>
<dbReference type="Pfam" id="PF13604">
    <property type="entry name" value="AAA_30"/>
    <property type="match status" value="1"/>
</dbReference>
<evidence type="ECO:0000313" key="6">
    <source>
        <dbReference type="EMBL" id="QDO82426.1"/>
    </source>
</evidence>
<feature type="domain" description="TraI 2B/2B-like" evidence="4">
    <location>
        <begin position="681"/>
        <end position="764"/>
    </location>
</feature>
<dbReference type="InterPro" id="IPR040668">
    <property type="entry name" value="TraI_2B"/>
</dbReference>
<dbReference type="InterPro" id="IPR055570">
    <property type="entry name" value="DUF7146"/>
</dbReference>
<dbReference type="InterPro" id="IPR014862">
    <property type="entry name" value="TrwC"/>
</dbReference>
<dbReference type="Gene3D" id="3.40.50.300">
    <property type="entry name" value="P-loop containing nucleotide triphosphate hydrolases"/>
    <property type="match status" value="1"/>
</dbReference>
<name>A0ABX5WUE4_9GAMM</name>
<organism evidence="6 7">
    <name type="scientific">Shewanella psychropiezotolerans</name>
    <dbReference type="NCBI Taxonomy" id="2593655"/>
    <lineage>
        <taxon>Bacteria</taxon>
        <taxon>Pseudomonadati</taxon>
        <taxon>Pseudomonadota</taxon>
        <taxon>Gammaproteobacteria</taxon>
        <taxon>Alteromonadales</taxon>
        <taxon>Shewanellaceae</taxon>
        <taxon>Shewanella</taxon>
    </lineage>
</organism>
<keyword evidence="7" id="KW-1185">Reference proteome</keyword>
<dbReference type="Pfam" id="PF18340">
    <property type="entry name" value="TraI_2B"/>
    <property type="match status" value="1"/>
</dbReference>
<dbReference type="Pfam" id="PF23639">
    <property type="entry name" value="DUF7146"/>
    <property type="match status" value="1"/>
</dbReference>
<protein>
    <submittedName>
        <fullName evidence="6">Conjugative transfer relaxase/helicase TraI</fullName>
    </submittedName>
</protein>
<evidence type="ECO:0000259" key="2">
    <source>
        <dbReference type="Pfam" id="PF08751"/>
    </source>
</evidence>
<dbReference type="Pfam" id="PF08751">
    <property type="entry name" value="TrwC"/>
    <property type="match status" value="1"/>
</dbReference>
<feature type="domain" description="DUF7146" evidence="5">
    <location>
        <begin position="1733"/>
        <end position="1829"/>
    </location>
</feature>
<dbReference type="InterPro" id="IPR027417">
    <property type="entry name" value="P-loop_NTPase"/>
</dbReference>
<dbReference type="Proteomes" id="UP000315947">
    <property type="component" value="Chromosome"/>
</dbReference>
<evidence type="ECO:0000256" key="1">
    <source>
        <dbReference type="SAM" id="MobiDB-lite"/>
    </source>
</evidence>
<dbReference type="NCBIfam" id="NF041492">
    <property type="entry name" value="MobF"/>
    <property type="match status" value="1"/>
</dbReference>
<dbReference type="InterPro" id="IPR014129">
    <property type="entry name" value="Conjug_relaxase_TraI"/>
</dbReference>
<evidence type="ECO:0000313" key="7">
    <source>
        <dbReference type="Proteomes" id="UP000315947"/>
    </source>
</evidence>
<dbReference type="NCBIfam" id="TIGR02686">
    <property type="entry name" value="relax_trwC"/>
    <property type="match status" value="1"/>
</dbReference>
<evidence type="ECO:0000259" key="4">
    <source>
        <dbReference type="Pfam" id="PF18340"/>
    </source>
</evidence>
<reference evidence="6 7" key="1">
    <citation type="submission" date="2019-07" db="EMBL/GenBank/DDBJ databases">
        <title>Shewanella sp. YLB-06 whole genomic sequence.</title>
        <authorList>
            <person name="Yu L."/>
        </authorList>
    </citation>
    <scope>NUCLEOTIDE SEQUENCE [LARGE SCALE GENOMIC DNA]</scope>
    <source>
        <strain evidence="6 7">YLB-06</strain>
    </source>
</reference>
<dbReference type="Pfam" id="PF13362">
    <property type="entry name" value="Toprim_3"/>
    <property type="match status" value="1"/>
</dbReference>
<dbReference type="EMBL" id="CP041614">
    <property type="protein sequence ID" value="QDO82426.1"/>
    <property type="molecule type" value="Genomic_DNA"/>
</dbReference>
<dbReference type="RefSeq" id="WP_144044815.1">
    <property type="nucleotide sequence ID" value="NZ_CP041614.1"/>
</dbReference>
<feature type="domain" description="Toprim" evidence="3">
    <location>
        <begin position="1841"/>
        <end position="1920"/>
    </location>
</feature>
<dbReference type="SUPFAM" id="SSF52540">
    <property type="entry name" value="P-loop containing nucleoside triphosphate hydrolases"/>
    <property type="match status" value="2"/>
</dbReference>